<feature type="domain" description="Anti-sigma-28 factor FlgM C-terminal" evidence="1">
    <location>
        <begin position="44"/>
        <end position="103"/>
    </location>
</feature>
<evidence type="ECO:0000259" key="1">
    <source>
        <dbReference type="Pfam" id="PF04316"/>
    </source>
</evidence>
<comment type="caution">
    <text evidence="2">The sequence shown here is derived from an EMBL/GenBank/DDBJ whole genome shotgun (WGS) entry which is preliminary data.</text>
</comment>
<dbReference type="EMBL" id="VSSQ01012605">
    <property type="protein sequence ID" value="MPM49628.1"/>
    <property type="molecule type" value="Genomic_DNA"/>
</dbReference>
<proteinExistence type="predicted"/>
<sequence>MMRIVNEAAGAAAYAQTVSVAQNLQSAKTVRGAEQGRESGGAFDQVDISGASSGGSLFQKELAARLVRDVRASSSIGGVQQVRQQIQSGTYQLDPVSIAKAMLLER</sequence>
<reference evidence="2" key="1">
    <citation type="submission" date="2019-08" db="EMBL/GenBank/DDBJ databases">
        <authorList>
            <person name="Kucharzyk K."/>
            <person name="Murdoch R.W."/>
            <person name="Higgins S."/>
            <person name="Loffler F."/>
        </authorList>
    </citation>
    <scope>NUCLEOTIDE SEQUENCE</scope>
</reference>
<accession>A0A645AAA4</accession>
<name>A0A645AAA4_9ZZZZ</name>
<evidence type="ECO:0000313" key="2">
    <source>
        <dbReference type="EMBL" id="MPM49628.1"/>
    </source>
</evidence>
<dbReference type="InterPro" id="IPR031316">
    <property type="entry name" value="FlgM_C"/>
</dbReference>
<gene>
    <name evidence="2" type="ORF">SDC9_96358</name>
</gene>
<dbReference type="SUPFAM" id="SSF101498">
    <property type="entry name" value="Anti-sigma factor FlgM"/>
    <property type="match status" value="1"/>
</dbReference>
<dbReference type="InterPro" id="IPR035890">
    <property type="entry name" value="Anti-sigma-28_factor_FlgM_sf"/>
</dbReference>
<organism evidence="2">
    <name type="scientific">bioreactor metagenome</name>
    <dbReference type="NCBI Taxonomy" id="1076179"/>
    <lineage>
        <taxon>unclassified sequences</taxon>
        <taxon>metagenomes</taxon>
        <taxon>ecological metagenomes</taxon>
    </lineage>
</organism>
<protein>
    <recommendedName>
        <fullName evidence="1">Anti-sigma-28 factor FlgM C-terminal domain-containing protein</fullName>
    </recommendedName>
</protein>
<dbReference type="AlphaFoldDB" id="A0A645AAA4"/>
<dbReference type="Pfam" id="PF04316">
    <property type="entry name" value="FlgM"/>
    <property type="match status" value="1"/>
</dbReference>